<dbReference type="InterPro" id="IPR001505">
    <property type="entry name" value="Copper_CuA"/>
</dbReference>
<dbReference type="GO" id="GO:0030313">
    <property type="term" value="C:cell envelope"/>
    <property type="evidence" value="ECO:0007669"/>
    <property type="project" value="UniProtKB-SubCell"/>
</dbReference>
<keyword evidence="7" id="KW-1185">Reference proteome</keyword>
<evidence type="ECO:0000313" key="7">
    <source>
        <dbReference type="Proteomes" id="UP000294914"/>
    </source>
</evidence>
<organism evidence="6 7">
    <name type="scientific">Thiohalophilus thiocyanatoxydans</name>
    <dbReference type="NCBI Taxonomy" id="381308"/>
    <lineage>
        <taxon>Bacteria</taxon>
        <taxon>Pseudomonadati</taxon>
        <taxon>Pseudomonadota</taxon>
        <taxon>Gammaproteobacteria</taxon>
        <taxon>Thiohalomonadales</taxon>
        <taxon>Thiohalophilaceae</taxon>
        <taxon>Thiohalophilus</taxon>
    </lineage>
</organism>
<evidence type="ECO:0000313" key="6">
    <source>
        <dbReference type="EMBL" id="TDX99626.1"/>
    </source>
</evidence>
<feature type="transmembrane region" description="Helical" evidence="4">
    <location>
        <begin position="6"/>
        <end position="24"/>
    </location>
</feature>
<dbReference type="Pfam" id="PF00116">
    <property type="entry name" value="COX2"/>
    <property type="match status" value="1"/>
</dbReference>
<keyword evidence="4" id="KW-0472">Membrane</keyword>
<keyword evidence="2" id="KW-0479">Metal-binding</keyword>
<keyword evidence="4" id="KW-1133">Transmembrane helix</keyword>
<evidence type="ECO:0000256" key="4">
    <source>
        <dbReference type="SAM" id="Phobius"/>
    </source>
</evidence>
<proteinExistence type="predicted"/>
<name>A0A4R8IQ12_9GAMM</name>
<dbReference type="GO" id="GO:0016020">
    <property type="term" value="C:membrane"/>
    <property type="evidence" value="ECO:0007669"/>
    <property type="project" value="InterPro"/>
</dbReference>
<dbReference type="Gene3D" id="2.60.40.420">
    <property type="entry name" value="Cupredoxins - blue copper proteins"/>
    <property type="match status" value="1"/>
</dbReference>
<accession>A0A4R8IQ12</accession>
<comment type="caution">
    <text evidence="6">The sequence shown here is derived from an EMBL/GenBank/DDBJ whole genome shotgun (WGS) entry which is preliminary data.</text>
</comment>
<dbReference type="PANTHER" id="PTHR42838">
    <property type="entry name" value="CYTOCHROME C OXIDASE SUBUNIT II"/>
    <property type="match status" value="1"/>
</dbReference>
<reference evidence="6 7" key="1">
    <citation type="submission" date="2019-03" db="EMBL/GenBank/DDBJ databases">
        <title>Genomic Encyclopedia of Type Strains, Phase IV (KMG-IV): sequencing the most valuable type-strain genomes for metagenomic binning, comparative biology and taxonomic classification.</title>
        <authorList>
            <person name="Goeker M."/>
        </authorList>
    </citation>
    <scope>NUCLEOTIDE SEQUENCE [LARGE SCALE GENOMIC DNA]</scope>
    <source>
        <strain evidence="6 7">DSM 16326</strain>
    </source>
</reference>
<dbReference type="GO" id="GO:0005507">
    <property type="term" value="F:copper ion binding"/>
    <property type="evidence" value="ECO:0007669"/>
    <property type="project" value="InterPro"/>
</dbReference>
<feature type="domain" description="Cytochrome oxidase subunit II copper A binding" evidence="5">
    <location>
        <begin position="75"/>
        <end position="172"/>
    </location>
</feature>
<dbReference type="Proteomes" id="UP000294914">
    <property type="component" value="Unassembled WGS sequence"/>
</dbReference>
<evidence type="ECO:0000256" key="3">
    <source>
        <dbReference type="ARBA" id="ARBA00023008"/>
    </source>
</evidence>
<dbReference type="SUPFAM" id="SSF49503">
    <property type="entry name" value="Cupredoxins"/>
    <property type="match status" value="1"/>
</dbReference>
<feature type="transmembrane region" description="Helical" evidence="4">
    <location>
        <begin position="47"/>
        <end position="66"/>
    </location>
</feature>
<evidence type="ECO:0000256" key="1">
    <source>
        <dbReference type="ARBA" id="ARBA00004196"/>
    </source>
</evidence>
<dbReference type="CDD" id="cd13916">
    <property type="entry name" value="CuRO_HCO_II_like_1"/>
    <property type="match status" value="1"/>
</dbReference>
<dbReference type="PROSITE" id="PS50857">
    <property type="entry name" value="COX2_CUA"/>
    <property type="match status" value="1"/>
</dbReference>
<dbReference type="PANTHER" id="PTHR42838:SF2">
    <property type="entry name" value="NITROUS-OXIDE REDUCTASE"/>
    <property type="match status" value="1"/>
</dbReference>
<dbReference type="PROSITE" id="PS00078">
    <property type="entry name" value="COX2"/>
    <property type="match status" value="1"/>
</dbReference>
<dbReference type="InterPro" id="IPR002429">
    <property type="entry name" value="CcO_II-like_C"/>
</dbReference>
<sequence length="172" mass="19209">MQSTAWYTSLVLILLLSAIFIFVLRRSRDSGDAAEVARRAYAPRSKLFALALAAGVIITVVTLLPWPHQLQAGAGIDRVVEATARQWSWSLSEDRAQVGERIEFKVSSEDVNHGFALYDPDMQLVTQIQAMPGYINRLQHTFEKPGEYRILCLEYCGLAHHAMTASFTVSPN</sequence>
<evidence type="ECO:0000259" key="5">
    <source>
        <dbReference type="PROSITE" id="PS50857"/>
    </source>
</evidence>
<dbReference type="AlphaFoldDB" id="A0A4R8IQ12"/>
<dbReference type="InterPro" id="IPR051403">
    <property type="entry name" value="NosZ/Cyto_c_oxidase_sub2"/>
</dbReference>
<dbReference type="EMBL" id="SOQX01000007">
    <property type="protein sequence ID" value="TDX99626.1"/>
    <property type="molecule type" value="Genomic_DNA"/>
</dbReference>
<gene>
    <name evidence="6" type="ORF">EDC23_2411</name>
</gene>
<comment type="subcellular location">
    <subcellularLocation>
        <location evidence="1">Cell envelope</location>
    </subcellularLocation>
</comment>
<dbReference type="InterPro" id="IPR008972">
    <property type="entry name" value="Cupredoxin"/>
</dbReference>
<dbReference type="RefSeq" id="WP_134084851.1">
    <property type="nucleotide sequence ID" value="NZ_SOQX01000007.1"/>
</dbReference>
<dbReference type="OrthoDB" id="9773456at2"/>
<evidence type="ECO:0000256" key="2">
    <source>
        <dbReference type="ARBA" id="ARBA00022723"/>
    </source>
</evidence>
<keyword evidence="4" id="KW-0812">Transmembrane</keyword>
<protein>
    <submittedName>
        <fullName evidence="6">Cytochrome c oxidase subunit 2</fullName>
    </submittedName>
</protein>
<keyword evidence="3" id="KW-0186">Copper</keyword>
<dbReference type="GO" id="GO:0004129">
    <property type="term" value="F:cytochrome-c oxidase activity"/>
    <property type="evidence" value="ECO:0007669"/>
    <property type="project" value="InterPro"/>
</dbReference>